<dbReference type="Proteomes" id="UP000000719">
    <property type="component" value="Chromosome"/>
</dbReference>
<accession>B8CXB3</accession>
<dbReference type="HOGENOM" id="CLU_2990418_0_0_9"/>
<keyword evidence="1" id="KW-0175">Coiled coil</keyword>
<dbReference type="KEGG" id="hor:Hore_11820"/>
<dbReference type="STRING" id="373903.Hore_11820"/>
<evidence type="ECO:0000313" key="3">
    <source>
        <dbReference type="Proteomes" id="UP000000719"/>
    </source>
</evidence>
<proteinExistence type="predicted"/>
<name>B8CXB3_HALOH</name>
<dbReference type="RefSeq" id="WP_012636117.1">
    <property type="nucleotide sequence ID" value="NC_011899.1"/>
</dbReference>
<sequence length="57" mass="7093">MLNKWIDMFEEIFYDYTKQYDENIKEIIIERNIELSIEELEEILKDAKNRVLNIRNI</sequence>
<keyword evidence="3" id="KW-1185">Reference proteome</keyword>
<feature type="coiled-coil region" evidence="1">
    <location>
        <begin position="30"/>
        <end position="57"/>
    </location>
</feature>
<protein>
    <submittedName>
        <fullName evidence="2">Uncharacterized protein</fullName>
    </submittedName>
</protein>
<evidence type="ECO:0000313" key="2">
    <source>
        <dbReference type="EMBL" id="ACL69932.1"/>
    </source>
</evidence>
<dbReference type="AlphaFoldDB" id="B8CXB3"/>
<gene>
    <name evidence="2" type="ordered locus">Hore_11820</name>
</gene>
<organism evidence="2 3">
    <name type="scientific">Halothermothrix orenii (strain H 168 / OCM 544 / DSM 9562)</name>
    <dbReference type="NCBI Taxonomy" id="373903"/>
    <lineage>
        <taxon>Bacteria</taxon>
        <taxon>Bacillati</taxon>
        <taxon>Bacillota</taxon>
        <taxon>Clostridia</taxon>
        <taxon>Halanaerobiales</taxon>
        <taxon>Halothermotrichaceae</taxon>
        <taxon>Halothermothrix</taxon>
    </lineage>
</organism>
<reference evidence="2 3" key="1">
    <citation type="journal article" date="2009" name="PLoS ONE">
        <title>Genome analysis of the anaerobic thermohalophilic bacterium Halothermothrix orenii.</title>
        <authorList>
            <person name="Mavromatis K."/>
            <person name="Ivanova N."/>
            <person name="Anderson I."/>
            <person name="Lykidis A."/>
            <person name="Hooper S.D."/>
            <person name="Sun H."/>
            <person name="Kunin V."/>
            <person name="Lapidus A."/>
            <person name="Hugenholtz P."/>
            <person name="Patel B."/>
            <person name="Kyrpides N.C."/>
        </authorList>
    </citation>
    <scope>NUCLEOTIDE SEQUENCE [LARGE SCALE GENOMIC DNA]</scope>
    <source>
        <strain evidence="3">H 168 / OCM 544 / DSM 9562</strain>
    </source>
</reference>
<dbReference type="EMBL" id="CP001098">
    <property type="protein sequence ID" value="ACL69932.1"/>
    <property type="molecule type" value="Genomic_DNA"/>
</dbReference>
<evidence type="ECO:0000256" key="1">
    <source>
        <dbReference type="SAM" id="Coils"/>
    </source>
</evidence>